<dbReference type="AlphaFoldDB" id="A0A0E9QMY1"/>
<proteinExistence type="predicted"/>
<accession>A0A0E9QMY1</accession>
<evidence type="ECO:0000313" key="1">
    <source>
        <dbReference type="EMBL" id="JAH18194.1"/>
    </source>
</evidence>
<sequence length="19" mass="2042">MQKGNGLEITKGSSYITTN</sequence>
<name>A0A0E9QMY1_ANGAN</name>
<dbReference type="EMBL" id="GBXM01090383">
    <property type="protein sequence ID" value="JAH18194.1"/>
    <property type="molecule type" value="Transcribed_RNA"/>
</dbReference>
<dbReference type="EMBL" id="GBXM01098175">
    <property type="protein sequence ID" value="JAH10402.1"/>
    <property type="molecule type" value="Transcribed_RNA"/>
</dbReference>
<organism evidence="1">
    <name type="scientific">Anguilla anguilla</name>
    <name type="common">European freshwater eel</name>
    <name type="synonym">Muraena anguilla</name>
    <dbReference type="NCBI Taxonomy" id="7936"/>
    <lineage>
        <taxon>Eukaryota</taxon>
        <taxon>Metazoa</taxon>
        <taxon>Chordata</taxon>
        <taxon>Craniata</taxon>
        <taxon>Vertebrata</taxon>
        <taxon>Euteleostomi</taxon>
        <taxon>Actinopterygii</taxon>
        <taxon>Neopterygii</taxon>
        <taxon>Teleostei</taxon>
        <taxon>Anguilliformes</taxon>
        <taxon>Anguillidae</taxon>
        <taxon>Anguilla</taxon>
    </lineage>
</organism>
<reference evidence="1" key="1">
    <citation type="submission" date="2014-11" db="EMBL/GenBank/DDBJ databases">
        <authorList>
            <person name="Amaro Gonzalez C."/>
        </authorList>
    </citation>
    <scope>NUCLEOTIDE SEQUENCE</scope>
</reference>
<protein>
    <submittedName>
        <fullName evidence="1">Uncharacterized protein</fullName>
    </submittedName>
</protein>
<reference evidence="1" key="2">
    <citation type="journal article" date="2015" name="Fish Shellfish Immunol.">
        <title>Early steps in the European eel (Anguilla anguilla)-Vibrio vulnificus interaction in the gills: Role of the RtxA13 toxin.</title>
        <authorList>
            <person name="Callol A."/>
            <person name="Pajuelo D."/>
            <person name="Ebbesson L."/>
            <person name="Teles M."/>
            <person name="MacKenzie S."/>
            <person name="Amaro C."/>
        </authorList>
    </citation>
    <scope>NUCLEOTIDE SEQUENCE</scope>
</reference>